<organism evidence="2 3">
    <name type="scientific">Paractinoplanes toevensis</name>
    <dbReference type="NCBI Taxonomy" id="571911"/>
    <lineage>
        <taxon>Bacteria</taxon>
        <taxon>Bacillati</taxon>
        <taxon>Actinomycetota</taxon>
        <taxon>Actinomycetes</taxon>
        <taxon>Micromonosporales</taxon>
        <taxon>Micromonosporaceae</taxon>
        <taxon>Paractinoplanes</taxon>
    </lineage>
</organism>
<evidence type="ECO:0000256" key="1">
    <source>
        <dbReference type="SAM" id="Coils"/>
    </source>
</evidence>
<accession>A0A919WCX3</accession>
<dbReference type="AlphaFoldDB" id="A0A919WCX3"/>
<reference evidence="2 3" key="1">
    <citation type="submission" date="2021-03" db="EMBL/GenBank/DDBJ databases">
        <title>Whole genome shotgun sequence of Actinoplanes toevensis NBRC 105298.</title>
        <authorList>
            <person name="Komaki H."/>
            <person name="Tamura T."/>
        </authorList>
    </citation>
    <scope>NUCLEOTIDE SEQUENCE [LARGE SCALE GENOMIC DNA]</scope>
    <source>
        <strain evidence="2 3">NBRC 105298</strain>
    </source>
</reference>
<feature type="coiled-coil region" evidence="1">
    <location>
        <begin position="5"/>
        <end position="44"/>
    </location>
</feature>
<gene>
    <name evidence="2" type="ORF">Ato02nite_096250</name>
</gene>
<keyword evidence="3" id="KW-1185">Reference proteome</keyword>
<sequence length="266" mass="28901">MAETMDELEDLISGLRVQIRRALANGQRAEVPKLRAELHAAEQRWDTGLQEIEGSDTGQAPLAPLPSGASLLPMREQVHQVLTLLGAPAAPKLIVAVHEAFNGGELVSAKLTSLRRDEERSFRSAPFARPYYLCSALAVDQWVSVRGLLAVSTWSLDRRMIGPLSPRVDFLSGAIRLAQHVERTGDPGPQTSRLLWRFATNIPGAAESFGSARPAAIIAAARAELEVHDAADRAQRKAAAEAARRRLDDVQQLFGAQPLRAVRSAD</sequence>
<evidence type="ECO:0000313" key="2">
    <source>
        <dbReference type="EMBL" id="GIM97832.1"/>
    </source>
</evidence>
<name>A0A919WCX3_9ACTN</name>
<proteinExistence type="predicted"/>
<dbReference type="Proteomes" id="UP000677082">
    <property type="component" value="Unassembled WGS sequence"/>
</dbReference>
<dbReference type="RefSeq" id="WP_213013458.1">
    <property type="nucleotide sequence ID" value="NZ_BOQN01000159.1"/>
</dbReference>
<keyword evidence="1" id="KW-0175">Coiled coil</keyword>
<evidence type="ECO:0000313" key="3">
    <source>
        <dbReference type="Proteomes" id="UP000677082"/>
    </source>
</evidence>
<dbReference type="EMBL" id="BOQN01000159">
    <property type="protein sequence ID" value="GIM97832.1"/>
    <property type="molecule type" value="Genomic_DNA"/>
</dbReference>
<protein>
    <submittedName>
        <fullName evidence="2">Uncharacterized protein</fullName>
    </submittedName>
</protein>
<comment type="caution">
    <text evidence="2">The sequence shown here is derived from an EMBL/GenBank/DDBJ whole genome shotgun (WGS) entry which is preliminary data.</text>
</comment>